<dbReference type="Pfam" id="PF03016">
    <property type="entry name" value="Exostosin_GT47"/>
    <property type="match status" value="1"/>
</dbReference>
<evidence type="ECO:0000259" key="2">
    <source>
        <dbReference type="Pfam" id="PF03016"/>
    </source>
</evidence>
<keyword evidence="4" id="KW-1185">Reference proteome</keyword>
<dbReference type="OrthoDB" id="46921at2759"/>
<dbReference type="eggNOG" id="KOG1021">
    <property type="taxonomic scope" value="Eukaryota"/>
</dbReference>
<accession>D8LQY4</accession>
<dbReference type="EMBL" id="FN648830">
    <property type="protein sequence ID" value="CBN77657.1"/>
    <property type="molecule type" value="Genomic_DNA"/>
</dbReference>
<gene>
    <name evidence="3" type="ORF">Esi_0061_0059</name>
</gene>
<evidence type="ECO:0000313" key="4">
    <source>
        <dbReference type="Proteomes" id="UP000002630"/>
    </source>
</evidence>
<dbReference type="InParanoid" id="D8LQY4"/>
<dbReference type="InterPro" id="IPR004263">
    <property type="entry name" value="Exostosin"/>
</dbReference>
<proteinExistence type="inferred from homology"/>
<evidence type="ECO:0000256" key="1">
    <source>
        <dbReference type="ARBA" id="ARBA00010271"/>
    </source>
</evidence>
<sequence length="224" mass="25256">MDWSFDALSCYYRSGYDLSLPLVPGKVFPDTAPSPAPDRDYFLTFKGTLYLRGYGLEERSAVSRAHDPANGVVSVIKCSNMHGDDILPENQDYCQRSRKRYDLYDYEKLMNTTFALVPAGRSPGSFRLGEVMSAGAIPVFVVRDWIKPFQEQIDWPSFSFVFSPDDVGPIMMETLRAVEPARLLEMQVDIVGVGLCVGDATFCSFPRDCIIHVHCFLRAYTYAI</sequence>
<dbReference type="PANTHER" id="PTHR11062">
    <property type="entry name" value="EXOSTOSIN HEPARAN SULFATE GLYCOSYLTRANSFERASE -RELATED"/>
    <property type="match status" value="1"/>
</dbReference>
<organism evidence="3 4">
    <name type="scientific">Ectocarpus siliculosus</name>
    <name type="common">Brown alga</name>
    <name type="synonym">Conferva siliculosa</name>
    <dbReference type="NCBI Taxonomy" id="2880"/>
    <lineage>
        <taxon>Eukaryota</taxon>
        <taxon>Sar</taxon>
        <taxon>Stramenopiles</taxon>
        <taxon>Ochrophyta</taxon>
        <taxon>PX clade</taxon>
        <taxon>Phaeophyceae</taxon>
        <taxon>Ectocarpales</taxon>
        <taxon>Ectocarpaceae</taxon>
        <taxon>Ectocarpus</taxon>
    </lineage>
</organism>
<dbReference type="GO" id="GO:0016757">
    <property type="term" value="F:glycosyltransferase activity"/>
    <property type="evidence" value="ECO:0007669"/>
    <property type="project" value="InterPro"/>
</dbReference>
<dbReference type="InterPro" id="IPR040911">
    <property type="entry name" value="Exostosin_GT47"/>
</dbReference>
<dbReference type="STRING" id="2880.D8LQY4"/>
<dbReference type="Proteomes" id="UP000002630">
    <property type="component" value="Linkage Group LG18"/>
</dbReference>
<dbReference type="PANTHER" id="PTHR11062:SF73">
    <property type="entry name" value="EXOSTOSIN-LIKE 3"/>
    <property type="match status" value="1"/>
</dbReference>
<dbReference type="OMA" id="NQTARWR"/>
<feature type="domain" description="Exostosin GT47" evidence="2">
    <location>
        <begin position="12"/>
        <end position="168"/>
    </location>
</feature>
<protein>
    <submittedName>
        <fullName evidence="3">Glycosyltransferase, family GT47</fullName>
    </submittedName>
</protein>
<name>D8LQY4_ECTSI</name>
<dbReference type="EMBL" id="FN649743">
    <property type="protein sequence ID" value="CBN77657.1"/>
    <property type="molecule type" value="Genomic_DNA"/>
</dbReference>
<evidence type="ECO:0000313" key="3">
    <source>
        <dbReference type="EMBL" id="CBN77657.1"/>
    </source>
</evidence>
<dbReference type="AlphaFoldDB" id="D8LQY4"/>
<reference evidence="3 4" key="1">
    <citation type="journal article" date="2010" name="Nature">
        <title>The Ectocarpus genome and the independent evolution of multicellularity in brown algae.</title>
        <authorList>
            <person name="Cock J.M."/>
            <person name="Sterck L."/>
            <person name="Rouze P."/>
            <person name="Scornet D."/>
            <person name="Allen A.E."/>
            <person name="Amoutzias G."/>
            <person name="Anthouard V."/>
            <person name="Artiguenave F."/>
            <person name="Aury J.M."/>
            <person name="Badger J.H."/>
            <person name="Beszteri B."/>
            <person name="Billiau K."/>
            <person name="Bonnet E."/>
            <person name="Bothwell J.H."/>
            <person name="Bowler C."/>
            <person name="Boyen C."/>
            <person name="Brownlee C."/>
            <person name="Carrano C.J."/>
            <person name="Charrier B."/>
            <person name="Cho G.Y."/>
            <person name="Coelho S.M."/>
            <person name="Collen J."/>
            <person name="Corre E."/>
            <person name="Da Silva C."/>
            <person name="Delage L."/>
            <person name="Delaroque N."/>
            <person name="Dittami S.M."/>
            <person name="Doulbeau S."/>
            <person name="Elias M."/>
            <person name="Farnham G."/>
            <person name="Gachon C.M."/>
            <person name="Gschloessl B."/>
            <person name="Heesch S."/>
            <person name="Jabbari K."/>
            <person name="Jubin C."/>
            <person name="Kawai H."/>
            <person name="Kimura K."/>
            <person name="Kloareg B."/>
            <person name="Kupper F.C."/>
            <person name="Lang D."/>
            <person name="Le Bail A."/>
            <person name="Leblanc C."/>
            <person name="Lerouge P."/>
            <person name="Lohr M."/>
            <person name="Lopez P.J."/>
            <person name="Martens C."/>
            <person name="Maumus F."/>
            <person name="Michel G."/>
            <person name="Miranda-Saavedra D."/>
            <person name="Morales J."/>
            <person name="Moreau H."/>
            <person name="Motomura T."/>
            <person name="Nagasato C."/>
            <person name="Napoli C.A."/>
            <person name="Nelson D.R."/>
            <person name="Nyvall-Collen P."/>
            <person name="Peters A.F."/>
            <person name="Pommier C."/>
            <person name="Potin P."/>
            <person name="Poulain J."/>
            <person name="Quesneville H."/>
            <person name="Read B."/>
            <person name="Rensing S.A."/>
            <person name="Ritter A."/>
            <person name="Rousvoal S."/>
            <person name="Samanta M."/>
            <person name="Samson G."/>
            <person name="Schroeder D.C."/>
            <person name="Segurens B."/>
            <person name="Strittmatter M."/>
            <person name="Tonon T."/>
            <person name="Tregear J.W."/>
            <person name="Valentin K."/>
            <person name="von Dassow P."/>
            <person name="Yamagishi T."/>
            <person name="Van de Peer Y."/>
            <person name="Wincker P."/>
        </authorList>
    </citation>
    <scope>NUCLEOTIDE SEQUENCE [LARGE SCALE GENOMIC DNA]</scope>
    <source>
        <strain evidence="4">Ec32 / CCAP1310/4</strain>
    </source>
</reference>
<comment type="similarity">
    <text evidence="1">Belongs to the glycosyltransferase 47 family.</text>
</comment>